<reference evidence="1" key="1">
    <citation type="submission" date="2023-10" db="EMBL/GenBank/DDBJ databases">
        <authorList>
            <person name="Noh H."/>
        </authorList>
    </citation>
    <scope>NUCLEOTIDE SEQUENCE</scope>
    <source>
        <strain evidence="1">DUCC4014</strain>
    </source>
</reference>
<dbReference type="Proteomes" id="UP000827549">
    <property type="component" value="Chromosome 4"/>
</dbReference>
<sequence length="159" mass="17753">MSAPTTNGAPKPKPKAKFTIRAVTDHEVVNNHLWITCDFYESIIGDQIPADGLMDNAVVVEYLATTKNPPIPLPNGRGWVNQAPKVKFLDIPEPPLDPEEKKHKIVRIFKADGVKMVEYKYNGATRQMTFNEANAKIPNRLRDHLCTLAFAGLMDATIE</sequence>
<keyword evidence="2" id="KW-1185">Reference proteome</keyword>
<dbReference type="RefSeq" id="XP_062629058.1">
    <property type="nucleotide sequence ID" value="XM_062773074.1"/>
</dbReference>
<dbReference type="EMBL" id="CP086717">
    <property type="protein sequence ID" value="WOO83026.1"/>
    <property type="molecule type" value="Genomic_DNA"/>
</dbReference>
<dbReference type="GeneID" id="87809728"/>
<dbReference type="AlphaFoldDB" id="A0AAF0YEG9"/>
<accession>A0AAF0YEG9</accession>
<name>A0AAF0YEG9_9TREE</name>
<proteinExistence type="predicted"/>
<evidence type="ECO:0000313" key="1">
    <source>
        <dbReference type="EMBL" id="WOO83026.1"/>
    </source>
</evidence>
<evidence type="ECO:0000313" key="2">
    <source>
        <dbReference type="Proteomes" id="UP000827549"/>
    </source>
</evidence>
<protein>
    <submittedName>
        <fullName evidence="1">Uncharacterized protein</fullName>
    </submittedName>
</protein>
<organism evidence="1 2">
    <name type="scientific">Vanrija pseudolonga</name>
    <dbReference type="NCBI Taxonomy" id="143232"/>
    <lineage>
        <taxon>Eukaryota</taxon>
        <taxon>Fungi</taxon>
        <taxon>Dikarya</taxon>
        <taxon>Basidiomycota</taxon>
        <taxon>Agaricomycotina</taxon>
        <taxon>Tremellomycetes</taxon>
        <taxon>Trichosporonales</taxon>
        <taxon>Trichosporonaceae</taxon>
        <taxon>Vanrija</taxon>
    </lineage>
</organism>
<gene>
    <name evidence="1" type="ORF">LOC62_04G006506</name>
</gene>